<dbReference type="GO" id="GO:0006048">
    <property type="term" value="P:UDP-N-acetylglucosamine biosynthetic process"/>
    <property type="evidence" value="ECO:0007669"/>
    <property type="project" value="UniProtKB-UniRule"/>
</dbReference>
<gene>
    <name evidence="10" type="ORF">AOQ84DRAFT_388909</name>
</gene>
<name>A0A8E2F0J9_9PEZI</name>
<organism evidence="10 11">
    <name type="scientific">Glonium stellatum</name>
    <dbReference type="NCBI Taxonomy" id="574774"/>
    <lineage>
        <taxon>Eukaryota</taxon>
        <taxon>Fungi</taxon>
        <taxon>Dikarya</taxon>
        <taxon>Ascomycota</taxon>
        <taxon>Pezizomycotina</taxon>
        <taxon>Dothideomycetes</taxon>
        <taxon>Pleosporomycetidae</taxon>
        <taxon>Gloniales</taxon>
        <taxon>Gloniaceae</taxon>
        <taxon>Glonium</taxon>
    </lineage>
</organism>
<dbReference type="PANTHER" id="PTHR13355">
    <property type="entry name" value="GLUCOSAMINE 6-PHOSPHATE N-ACETYLTRANSFERASE"/>
    <property type="match status" value="1"/>
</dbReference>
<comment type="catalytic activity">
    <reaction evidence="8">
        <text>D-glucosamine 6-phosphate + acetyl-CoA = N-acetyl-D-glucosamine 6-phosphate + CoA + H(+)</text>
        <dbReference type="Rhea" id="RHEA:10292"/>
        <dbReference type="ChEBI" id="CHEBI:15378"/>
        <dbReference type="ChEBI" id="CHEBI:57287"/>
        <dbReference type="ChEBI" id="CHEBI:57288"/>
        <dbReference type="ChEBI" id="CHEBI:57513"/>
        <dbReference type="ChEBI" id="CHEBI:58725"/>
        <dbReference type="EC" id="2.3.1.4"/>
    </reaction>
</comment>
<keyword evidence="5" id="KW-0256">Endoplasmic reticulum</keyword>
<dbReference type="InterPro" id="IPR039143">
    <property type="entry name" value="GNPNAT1-like"/>
</dbReference>
<feature type="domain" description="N-acetyltransferase" evidence="9">
    <location>
        <begin position="25"/>
        <end position="179"/>
    </location>
</feature>
<dbReference type="SUPFAM" id="SSF55729">
    <property type="entry name" value="Acyl-CoA N-acyltransferases (Nat)"/>
    <property type="match status" value="1"/>
</dbReference>
<proteinExistence type="inferred from homology"/>
<dbReference type="PANTHER" id="PTHR13355:SF11">
    <property type="entry name" value="GLUCOSAMINE 6-PHOSPHATE N-ACETYLTRANSFERASE"/>
    <property type="match status" value="1"/>
</dbReference>
<dbReference type="Pfam" id="PF00583">
    <property type="entry name" value="Acetyltransf_1"/>
    <property type="match status" value="1"/>
</dbReference>
<dbReference type="Proteomes" id="UP000250140">
    <property type="component" value="Unassembled WGS sequence"/>
</dbReference>
<evidence type="ECO:0000259" key="9">
    <source>
        <dbReference type="PROSITE" id="PS51186"/>
    </source>
</evidence>
<protein>
    <recommendedName>
        <fullName evidence="8">Glucosamine 6-phosphate N-acetyltransferase</fullName>
        <ecNumber evidence="8">2.3.1.4</ecNumber>
    </recommendedName>
</protein>
<dbReference type="GO" id="GO:0004343">
    <property type="term" value="F:glucosamine 6-phosphate N-acetyltransferase activity"/>
    <property type="evidence" value="ECO:0007669"/>
    <property type="project" value="UniProtKB-UniRule"/>
</dbReference>
<evidence type="ECO:0000256" key="1">
    <source>
        <dbReference type="ARBA" id="ARBA00004184"/>
    </source>
</evidence>
<evidence type="ECO:0000313" key="11">
    <source>
        <dbReference type="Proteomes" id="UP000250140"/>
    </source>
</evidence>
<dbReference type="InterPro" id="IPR016181">
    <property type="entry name" value="Acyl_CoA_acyltransferase"/>
</dbReference>
<sequence>MALETPLFSATLISPEVQSILPKGYTCRPLQRSDFKHGHLDVLRDLAHVGDITEEQWTERYDWMSKCNGTYFVLVIVDKNREGGKIVGTGTLVVEKKFLYKLGTQGHIEDVAVAVGEQGKKFGVRLLQGLDFIAEQVGCYKTILDCSQEKEGFYVKCGYGKAGSEMHHYYDSVAEKYGV</sequence>
<keyword evidence="11" id="KW-1185">Reference proteome</keyword>
<dbReference type="GO" id="GO:0005789">
    <property type="term" value="C:endoplasmic reticulum membrane"/>
    <property type="evidence" value="ECO:0007669"/>
    <property type="project" value="UniProtKB-SubCell"/>
</dbReference>
<dbReference type="FunFam" id="3.40.630.30:FF:000048">
    <property type="entry name" value="Glucosamine 6-phosphate N-acetyltransferase"/>
    <property type="match status" value="1"/>
</dbReference>
<dbReference type="UniPathway" id="UPA00113">
    <property type="reaction ID" value="UER00529"/>
</dbReference>
<keyword evidence="6" id="KW-0472">Membrane</keyword>
<evidence type="ECO:0000256" key="3">
    <source>
        <dbReference type="ARBA" id="ARBA00011738"/>
    </source>
</evidence>
<keyword evidence="7 8" id="KW-0012">Acyltransferase</keyword>
<reference evidence="10 11" key="1">
    <citation type="journal article" date="2016" name="Nat. Commun.">
        <title>Ectomycorrhizal ecology is imprinted in the genome of the dominant symbiotic fungus Cenococcum geophilum.</title>
        <authorList>
            <consortium name="DOE Joint Genome Institute"/>
            <person name="Peter M."/>
            <person name="Kohler A."/>
            <person name="Ohm R.A."/>
            <person name="Kuo A."/>
            <person name="Krutzmann J."/>
            <person name="Morin E."/>
            <person name="Arend M."/>
            <person name="Barry K.W."/>
            <person name="Binder M."/>
            <person name="Choi C."/>
            <person name="Clum A."/>
            <person name="Copeland A."/>
            <person name="Grisel N."/>
            <person name="Haridas S."/>
            <person name="Kipfer T."/>
            <person name="LaButti K."/>
            <person name="Lindquist E."/>
            <person name="Lipzen A."/>
            <person name="Maire R."/>
            <person name="Meier B."/>
            <person name="Mihaltcheva S."/>
            <person name="Molinier V."/>
            <person name="Murat C."/>
            <person name="Poggeler S."/>
            <person name="Quandt C.A."/>
            <person name="Sperisen C."/>
            <person name="Tritt A."/>
            <person name="Tisserant E."/>
            <person name="Crous P.W."/>
            <person name="Henrissat B."/>
            <person name="Nehls U."/>
            <person name="Egli S."/>
            <person name="Spatafora J.W."/>
            <person name="Grigoriev I.V."/>
            <person name="Martin F.M."/>
        </authorList>
    </citation>
    <scope>NUCLEOTIDE SEQUENCE [LARGE SCALE GENOMIC DNA]</scope>
    <source>
        <strain evidence="10 11">CBS 207.34</strain>
    </source>
</reference>
<keyword evidence="4 8" id="KW-0808">Transferase</keyword>
<dbReference type="AlphaFoldDB" id="A0A8E2F0J9"/>
<dbReference type="PROSITE" id="PS51186">
    <property type="entry name" value="GNAT"/>
    <property type="match status" value="1"/>
</dbReference>
<evidence type="ECO:0000256" key="4">
    <source>
        <dbReference type="ARBA" id="ARBA00022679"/>
    </source>
</evidence>
<dbReference type="OrthoDB" id="10039976at2759"/>
<comment type="subunit">
    <text evidence="3">Homodimer.</text>
</comment>
<comment type="subcellular location">
    <subcellularLocation>
        <location evidence="1">Endomembrane system</location>
        <topology evidence="1">Peripheral membrane protein</topology>
    </subcellularLocation>
    <subcellularLocation>
        <location evidence="2">Endoplasmic reticulum membrane</location>
    </subcellularLocation>
</comment>
<dbReference type="EC" id="2.3.1.4" evidence="8"/>
<comment type="pathway">
    <text evidence="8">Nucleotide-sugar biosynthesis; UDP-N-acetyl-alpha-D-glucosamine biosynthesis; N-acetyl-alpha-D-glucosamine 1-phosphate from alpha-D-glucosamine 6-phosphate (route I): step 1/2.</text>
</comment>
<evidence type="ECO:0000256" key="6">
    <source>
        <dbReference type="ARBA" id="ARBA00023136"/>
    </source>
</evidence>
<dbReference type="EMBL" id="KV749668">
    <property type="protein sequence ID" value="OCL08352.1"/>
    <property type="molecule type" value="Genomic_DNA"/>
</dbReference>
<evidence type="ECO:0000256" key="8">
    <source>
        <dbReference type="RuleBase" id="RU365086"/>
    </source>
</evidence>
<evidence type="ECO:0000256" key="5">
    <source>
        <dbReference type="ARBA" id="ARBA00022824"/>
    </source>
</evidence>
<dbReference type="InterPro" id="IPR000182">
    <property type="entry name" value="GNAT_dom"/>
</dbReference>
<evidence type="ECO:0000256" key="7">
    <source>
        <dbReference type="ARBA" id="ARBA00023315"/>
    </source>
</evidence>
<evidence type="ECO:0000313" key="10">
    <source>
        <dbReference type="EMBL" id="OCL08352.1"/>
    </source>
</evidence>
<dbReference type="Gene3D" id="3.40.630.30">
    <property type="match status" value="1"/>
</dbReference>
<accession>A0A8E2F0J9</accession>
<comment type="similarity">
    <text evidence="8">Belongs to the acetyltransferase family. GNA1 subfamily.</text>
</comment>
<evidence type="ECO:0000256" key="2">
    <source>
        <dbReference type="ARBA" id="ARBA00004586"/>
    </source>
</evidence>